<accession>A0A370Q484</accession>
<comment type="caution">
    <text evidence="1">The sequence shown here is derived from an EMBL/GenBank/DDBJ whole genome shotgun (WGS) entry which is preliminary data.</text>
</comment>
<dbReference type="InterPro" id="IPR010858">
    <property type="entry name" value="DUF1481"/>
</dbReference>
<name>A0A370Q484_9GAMM</name>
<reference evidence="1 2" key="1">
    <citation type="submission" date="2018-07" db="EMBL/GenBank/DDBJ databases">
        <title>Genomic Encyclopedia of Type Strains, Phase IV (KMG-IV): sequencing the most valuable type-strain genomes for metagenomic binning, comparative biology and taxonomic classification.</title>
        <authorList>
            <person name="Goeker M."/>
        </authorList>
    </citation>
    <scope>NUCLEOTIDE SEQUENCE [LARGE SCALE GENOMIC DNA]</scope>
    <source>
        <strain evidence="1 2">DSM 103736</strain>
    </source>
</reference>
<dbReference type="AlphaFoldDB" id="A0A370Q484"/>
<protein>
    <submittedName>
        <fullName evidence="1">Uncharacterized protein DUF1481</fullName>
    </submittedName>
</protein>
<gene>
    <name evidence="1" type="ORF">C8D90_1193</name>
</gene>
<sequence>MLALVAGLSACGSSSAPPRFLATGYVADQGIMRIWRKDSGSGQPLALMSVYTPLRDNDTVVSHYEYTHGKLTQVRQSHGGGGHESLLLRFDENDEVIFMQRQLSDRKEVLSADDITRARFQARHAQELSDTLRAGQVRLQQGRWSKGQYTSCAGTPQKLKLDAWQTAWIEQRAARTAMPLGIAWLDAPEGTQLLLVANENFCSWEPTEKSM</sequence>
<evidence type="ECO:0000313" key="2">
    <source>
        <dbReference type="Proteomes" id="UP000254848"/>
    </source>
</evidence>
<dbReference type="Pfam" id="PF07356">
    <property type="entry name" value="DUF1481"/>
    <property type="match status" value="1"/>
</dbReference>
<dbReference type="RefSeq" id="WP_230473080.1">
    <property type="nucleotide sequence ID" value="NZ_QRAP01000019.1"/>
</dbReference>
<dbReference type="EMBL" id="QRAP01000019">
    <property type="protein sequence ID" value="RDK83192.1"/>
    <property type="molecule type" value="Genomic_DNA"/>
</dbReference>
<dbReference type="Proteomes" id="UP000254848">
    <property type="component" value="Unassembled WGS sequence"/>
</dbReference>
<keyword evidence="2" id="KW-1185">Reference proteome</keyword>
<organism evidence="1 2">
    <name type="scientific">Enterobacillus tribolii</name>
    <dbReference type="NCBI Taxonomy" id="1487935"/>
    <lineage>
        <taxon>Bacteria</taxon>
        <taxon>Pseudomonadati</taxon>
        <taxon>Pseudomonadota</taxon>
        <taxon>Gammaproteobacteria</taxon>
        <taxon>Enterobacterales</taxon>
        <taxon>Hafniaceae</taxon>
        <taxon>Enterobacillus</taxon>
    </lineage>
</organism>
<evidence type="ECO:0000313" key="1">
    <source>
        <dbReference type="EMBL" id="RDK83192.1"/>
    </source>
</evidence>
<proteinExistence type="predicted"/>